<dbReference type="SUPFAM" id="SSF63829">
    <property type="entry name" value="Calcium-dependent phosphotriesterase"/>
    <property type="match status" value="1"/>
</dbReference>
<dbReference type="InterPro" id="IPR011042">
    <property type="entry name" value="6-blade_b-propeller_TolB-like"/>
</dbReference>
<dbReference type="Proteomes" id="UP000308054">
    <property type="component" value="Unassembled WGS sequence"/>
</dbReference>
<evidence type="ECO:0000256" key="1">
    <source>
        <dbReference type="SAM" id="SignalP"/>
    </source>
</evidence>
<name>A0A4S2H1C9_9PROT</name>
<accession>A0A4S2H1C9</accession>
<gene>
    <name evidence="2" type="ORF">E5163_08885</name>
</gene>
<comment type="caution">
    <text evidence="2">The sequence shown here is derived from an EMBL/GenBank/DDBJ whole genome shotgun (WGS) entry which is preliminary data.</text>
</comment>
<sequence>MIRALLSTALLAATTAASAQEGFDPLDTSRLLRAETRAAAANADIEAARRTNAAALALQPGQPGLLSNAVILAGMAGDAEGRIAALEAIARAGLVFDLDALDALDALRAAAPDRMEAVAARLSANGAPKGGAERLATIALPDALIEALEIDIETERLFLGGVAERAIWVVEHGSQEPRLFADAGDGLRSVFGLAVDSRNRLLYATTGTVPQTPLGEGEAPDTALLAFDLVTGDLMVRHEIEGAGQLSGLTVRDGIVYVGDSGADRVYRLTGPLADLEILAEDTRFASLQGVVAAAGSVWVADYALGLWRIDPGTGEARLARTPASGESLVGLDALAVGPDGAIYAVRNGAAPMGVLRITLDGEGRLADAEPVLTSHAAFGAHGEPTSLQIADGRAFLLANAQWALFPEDGSAPEAAREPAVVLTWPVE</sequence>
<evidence type="ECO:0008006" key="4">
    <source>
        <dbReference type="Google" id="ProtNLM"/>
    </source>
</evidence>
<evidence type="ECO:0000313" key="3">
    <source>
        <dbReference type="Proteomes" id="UP000308054"/>
    </source>
</evidence>
<dbReference type="OrthoDB" id="8584394at2"/>
<dbReference type="AlphaFoldDB" id="A0A4S2H1C9"/>
<organism evidence="2 3">
    <name type="scientific">Marinicauda algicola</name>
    <dbReference type="NCBI Taxonomy" id="2029849"/>
    <lineage>
        <taxon>Bacteria</taxon>
        <taxon>Pseudomonadati</taxon>
        <taxon>Pseudomonadota</taxon>
        <taxon>Alphaproteobacteria</taxon>
        <taxon>Maricaulales</taxon>
        <taxon>Maricaulaceae</taxon>
        <taxon>Marinicauda</taxon>
    </lineage>
</organism>
<evidence type="ECO:0000313" key="2">
    <source>
        <dbReference type="EMBL" id="TGY89223.1"/>
    </source>
</evidence>
<dbReference type="EMBL" id="SRXW01000002">
    <property type="protein sequence ID" value="TGY89223.1"/>
    <property type="molecule type" value="Genomic_DNA"/>
</dbReference>
<dbReference type="RefSeq" id="WP_135995763.1">
    <property type="nucleotide sequence ID" value="NZ_CP071057.1"/>
</dbReference>
<feature type="signal peptide" evidence="1">
    <location>
        <begin position="1"/>
        <end position="19"/>
    </location>
</feature>
<reference evidence="2 3" key="1">
    <citation type="journal article" date="2017" name="Int. J. Syst. Evol. Microbiol.">
        <title>Marinicauda algicola sp. nov., isolated from a marine red alga Rhodosorus marinus.</title>
        <authorList>
            <person name="Jeong S.E."/>
            <person name="Jeon S.H."/>
            <person name="Chun B.H."/>
            <person name="Kim D.W."/>
            <person name="Jeon C.O."/>
        </authorList>
    </citation>
    <scope>NUCLEOTIDE SEQUENCE [LARGE SCALE GENOMIC DNA]</scope>
    <source>
        <strain evidence="2 3">JCM 31718</strain>
    </source>
</reference>
<keyword evidence="1" id="KW-0732">Signal</keyword>
<proteinExistence type="predicted"/>
<keyword evidence="3" id="KW-1185">Reference proteome</keyword>
<feature type="chain" id="PRO_5020795069" description="SMP-30/Gluconolactonase/LRE-like region domain-containing protein" evidence="1">
    <location>
        <begin position="20"/>
        <end position="428"/>
    </location>
</feature>
<dbReference type="Gene3D" id="2.120.10.30">
    <property type="entry name" value="TolB, C-terminal domain"/>
    <property type="match status" value="1"/>
</dbReference>
<protein>
    <recommendedName>
        <fullName evidence="4">SMP-30/Gluconolactonase/LRE-like region domain-containing protein</fullName>
    </recommendedName>
</protein>